<comment type="similarity">
    <text evidence="3">Belongs to the glycosyl hydrolase 13 family. GlgB subfamily.</text>
</comment>
<dbReference type="CDD" id="cd02855">
    <property type="entry name" value="E_set_GBE_prok_N"/>
    <property type="match status" value="1"/>
</dbReference>
<dbReference type="InterPro" id="IPR013783">
    <property type="entry name" value="Ig-like_fold"/>
</dbReference>
<feature type="domain" description="Glycosyl hydrolase family 13 catalytic" evidence="9">
    <location>
        <begin position="134"/>
        <end position="482"/>
    </location>
</feature>
<dbReference type="GO" id="GO:0043169">
    <property type="term" value="F:cation binding"/>
    <property type="evidence" value="ECO:0007669"/>
    <property type="project" value="InterPro"/>
</dbReference>
<evidence type="ECO:0000313" key="10">
    <source>
        <dbReference type="EMBL" id="QDC45254.1"/>
    </source>
</evidence>
<evidence type="ECO:0000313" key="11">
    <source>
        <dbReference type="Proteomes" id="UP000311008"/>
    </source>
</evidence>
<feature type="region of interest" description="Disordered" evidence="8">
    <location>
        <begin position="1"/>
        <end position="20"/>
    </location>
</feature>
<dbReference type="GO" id="GO:0003844">
    <property type="term" value="F:1,4-alpha-glucan branching enzyme activity"/>
    <property type="evidence" value="ECO:0007669"/>
    <property type="project" value="UniProtKB-EC"/>
</dbReference>
<dbReference type="InterPro" id="IPR044143">
    <property type="entry name" value="GlgB_N_E_set_prok"/>
</dbReference>
<dbReference type="Gene3D" id="3.20.20.80">
    <property type="entry name" value="Glycosidases"/>
    <property type="match status" value="1"/>
</dbReference>
<dbReference type="SMART" id="SM00642">
    <property type="entry name" value="Aamy"/>
    <property type="match status" value="1"/>
</dbReference>
<dbReference type="SUPFAM" id="SSF81296">
    <property type="entry name" value="E set domains"/>
    <property type="match status" value="1"/>
</dbReference>
<evidence type="ECO:0000256" key="5">
    <source>
        <dbReference type="ARBA" id="ARBA00022679"/>
    </source>
</evidence>
<feature type="active site" description="Proton donor" evidence="7">
    <location>
        <position position="335"/>
    </location>
</feature>
<dbReference type="CDD" id="cd11325">
    <property type="entry name" value="AmyAc_GTHase"/>
    <property type="match status" value="1"/>
</dbReference>
<dbReference type="InterPro" id="IPR017853">
    <property type="entry name" value="GH"/>
</dbReference>
<dbReference type="InterPro" id="IPR006048">
    <property type="entry name" value="A-amylase/branching_C"/>
</dbReference>
<dbReference type="AlphaFoldDB" id="A0A5B8CVC4"/>
<comment type="function">
    <text evidence="2">Catalyzes the formation of the alpha-1,6-glucosidic linkages in glycogen by scission of a 1,4-alpha-linked oligosaccharide from growing alpha-1,4-glucan chains and the subsequent attachment of the oligosaccharide to the alpha-1,6 position.</text>
</comment>
<evidence type="ECO:0000256" key="3">
    <source>
        <dbReference type="ARBA" id="ARBA00009000"/>
    </source>
</evidence>
<reference evidence="11" key="1">
    <citation type="journal article" date="2019" name="ISME J.">
        <title>Evolution in action: habitat transition from sediment to the pelagial leads to genome streamlining in Methylophilaceae.</title>
        <authorList>
            <person name="Salcher M."/>
            <person name="Schaefle D."/>
            <person name="Kaspar M."/>
            <person name="Neuenschwander S.M."/>
            <person name="Ghai R."/>
        </authorList>
    </citation>
    <scope>NUCLEOTIDE SEQUENCE [LARGE SCALE GENOMIC DNA]</scope>
    <source>
        <strain evidence="11">MMS-M-51</strain>
    </source>
</reference>
<feature type="active site" description="Nucleophile" evidence="7">
    <location>
        <position position="293"/>
    </location>
</feature>
<dbReference type="Proteomes" id="UP000311008">
    <property type="component" value="Chromosome"/>
</dbReference>
<keyword evidence="11" id="KW-1185">Reference proteome</keyword>
<dbReference type="PANTHER" id="PTHR43651:SF11">
    <property type="entry name" value="MALTO-OLIGOSYLTREHALOSE TREHALOHYDROLASE"/>
    <property type="match status" value="1"/>
</dbReference>
<evidence type="ECO:0000256" key="7">
    <source>
        <dbReference type="PIRSR" id="PIRSR000463-1"/>
    </source>
</evidence>
<dbReference type="Pfam" id="PF02922">
    <property type="entry name" value="CBM_48"/>
    <property type="match status" value="1"/>
</dbReference>
<dbReference type="OrthoDB" id="9800174at2"/>
<evidence type="ECO:0000256" key="1">
    <source>
        <dbReference type="ARBA" id="ARBA00000826"/>
    </source>
</evidence>
<dbReference type="Gene3D" id="2.60.40.1180">
    <property type="entry name" value="Golgi alpha-mannosidase II"/>
    <property type="match status" value="1"/>
</dbReference>
<sequence length="607" mass="67670">MDSANVARQSDLRTEQPLPGMGAIPHAEGVAFRVWAPHAEQVSVIGDFNDWQAGSDLCSQEGNGFWYANLAHAKPGDAYQYHLINGEQQLQRIDPYARLVTHSAGNALVPDLDLFRAPAAEFKMPPWNELVIYELHIGTFNSIDGKVGTFDSAIARLPHLQALGINAVEVMPIAEFAGDYSWGYNPAHPFAVERAYGGPAAFQRFVAAAHALGIAVIVDVVYNHFGPSDISLWQFDGWQENGKGGIYFYNDWRSTTPWGDTRPDYGRGEVRQYIFDNAMMWLEDYHADGLRYDMTLYIRSVEASTQQMIVEGWSLLQWINSEVARRYPGKITIAEDLQSSAELTLKHEDGGAHFSSQWDAAFVHPVRAALIEMDDANRAMPAVRDALLKRYNDDAFERVVYTESHDEVANGKQRLVSEIDPNEHPGRYAIKRACLGAALVMTAPGIPMLFQGQEFLRDQWFRDDRPIDWQRAEDYAGIVALHRDLIQLRLNRGGHAAGLSGQHAAVYHVNDDAKVIVMHRWKEGGAGDDVIVVYHFAEGRLEDYAIGLPQAGEWKLRLNSDATIYHAEMDDTVSGDVIAKAEARDGQAFSAAVNIGAYSCLIYTQAQ</sequence>
<dbReference type="PIRSF" id="PIRSF000463">
    <property type="entry name" value="GlgB"/>
    <property type="match status" value="1"/>
</dbReference>
<protein>
    <recommendedName>
        <fullName evidence="4">1,4-alpha-glucan branching enzyme</fullName>
        <ecNumber evidence="4">2.4.1.18</ecNumber>
    </recommendedName>
</protein>
<dbReference type="GO" id="GO:0005978">
    <property type="term" value="P:glycogen biosynthetic process"/>
    <property type="evidence" value="ECO:0007669"/>
    <property type="project" value="InterPro"/>
</dbReference>
<dbReference type="EC" id="2.4.1.18" evidence="4"/>
<evidence type="ECO:0000256" key="8">
    <source>
        <dbReference type="SAM" id="MobiDB-lite"/>
    </source>
</evidence>
<dbReference type="InterPro" id="IPR004193">
    <property type="entry name" value="Glyco_hydro_13_N"/>
</dbReference>
<name>A0A5B8CVC4_9PROT</name>
<comment type="catalytic activity">
    <reaction evidence="1">
        <text>Transfers a segment of a (1-&gt;4)-alpha-D-glucan chain to a primary hydroxy group in a similar glucan chain.</text>
        <dbReference type="EC" id="2.4.1.18"/>
    </reaction>
</comment>
<dbReference type="InterPro" id="IPR037439">
    <property type="entry name" value="Branching_enzy"/>
</dbReference>
<organism evidence="10 11">
    <name type="scientific">Methylophilus medardicus</name>
    <dbReference type="NCBI Taxonomy" id="2588534"/>
    <lineage>
        <taxon>Bacteria</taxon>
        <taxon>Pseudomonadati</taxon>
        <taxon>Pseudomonadota</taxon>
        <taxon>Betaproteobacteria</taxon>
        <taxon>Nitrosomonadales</taxon>
        <taxon>Methylophilaceae</taxon>
        <taxon>Methylophilus</taxon>
    </lineage>
</organism>
<dbReference type="InterPro" id="IPR013780">
    <property type="entry name" value="Glyco_hydro_b"/>
</dbReference>
<evidence type="ECO:0000256" key="2">
    <source>
        <dbReference type="ARBA" id="ARBA00002953"/>
    </source>
</evidence>
<dbReference type="InterPro" id="IPR006047">
    <property type="entry name" value="GH13_cat_dom"/>
</dbReference>
<dbReference type="SUPFAM" id="SSF51011">
    <property type="entry name" value="Glycosyl hydrolase domain"/>
    <property type="match status" value="1"/>
</dbReference>
<dbReference type="PANTHER" id="PTHR43651">
    <property type="entry name" value="1,4-ALPHA-GLUCAN-BRANCHING ENZYME"/>
    <property type="match status" value="1"/>
</dbReference>
<keyword evidence="6" id="KW-0119">Carbohydrate metabolism</keyword>
<proteinExistence type="inferred from homology"/>
<dbReference type="SUPFAM" id="SSF51445">
    <property type="entry name" value="(Trans)glycosidases"/>
    <property type="match status" value="1"/>
</dbReference>
<dbReference type="KEGG" id="mmec:FIU01_00925"/>
<accession>A0A5B8CVC4</accession>
<evidence type="ECO:0000259" key="9">
    <source>
        <dbReference type="SMART" id="SM00642"/>
    </source>
</evidence>
<evidence type="ECO:0000256" key="6">
    <source>
        <dbReference type="ARBA" id="ARBA00023277"/>
    </source>
</evidence>
<dbReference type="EMBL" id="CP040946">
    <property type="protein sequence ID" value="QDC45254.1"/>
    <property type="molecule type" value="Genomic_DNA"/>
</dbReference>
<dbReference type="Pfam" id="PF02806">
    <property type="entry name" value="Alpha-amylase_C"/>
    <property type="match status" value="1"/>
</dbReference>
<dbReference type="Pfam" id="PF00128">
    <property type="entry name" value="Alpha-amylase"/>
    <property type="match status" value="2"/>
</dbReference>
<dbReference type="GO" id="GO:0004553">
    <property type="term" value="F:hydrolase activity, hydrolyzing O-glycosyl compounds"/>
    <property type="evidence" value="ECO:0007669"/>
    <property type="project" value="InterPro"/>
</dbReference>
<dbReference type="Gene3D" id="2.60.40.10">
    <property type="entry name" value="Immunoglobulins"/>
    <property type="match status" value="1"/>
</dbReference>
<dbReference type="InterPro" id="IPR014756">
    <property type="entry name" value="Ig_E-set"/>
</dbReference>
<evidence type="ECO:0000256" key="4">
    <source>
        <dbReference type="ARBA" id="ARBA00012541"/>
    </source>
</evidence>
<keyword evidence="5" id="KW-0808">Transferase</keyword>
<gene>
    <name evidence="10" type="ORF">FIU01_00925</name>
</gene>